<evidence type="ECO:0000256" key="1">
    <source>
        <dbReference type="SAM" id="Coils"/>
    </source>
</evidence>
<sequence>MAPTESTILTRYLLVPSQLTTALSLDEFTALFPRAQQASSQVRSLYRDLQSQRRAVIEDIAAGIEAEAKRGKSLHRALVSARKDAGAQDRDDELAIERALFGTDAAHRRKDLHSVLADMDGAVKDLERQIELLRSTAEELLDSVRQTVGHMSDLRYGRLANSQLRDQVDEGLASLRDTCKSTTS</sequence>
<dbReference type="InterPro" id="IPR018565">
    <property type="entry name" value="Nkp2/Cnl2"/>
</dbReference>
<reference evidence="2" key="1">
    <citation type="journal article" date="2023" name="Mol. Plant Microbe Interact.">
        <title>Elucidating the Obligate Nature and Biological Capacity of an Invasive Fungal Corn Pathogen.</title>
        <authorList>
            <person name="MacCready J.S."/>
            <person name="Roggenkamp E.M."/>
            <person name="Gdanetz K."/>
            <person name="Chilvers M.I."/>
        </authorList>
    </citation>
    <scope>NUCLEOTIDE SEQUENCE</scope>
    <source>
        <strain evidence="2">PM02</strain>
    </source>
</reference>
<proteinExistence type="predicted"/>
<gene>
    <name evidence="2" type="ORF">P8C59_000272</name>
</gene>
<dbReference type="PANTHER" id="PTHR28064:SF1">
    <property type="entry name" value="INNER KINETOCHORE SUBUNIT NKP2"/>
    <property type="match status" value="1"/>
</dbReference>
<dbReference type="Proteomes" id="UP001217918">
    <property type="component" value="Unassembled WGS sequence"/>
</dbReference>
<dbReference type="AlphaFoldDB" id="A0AAD9M657"/>
<accession>A0AAD9M657</accession>
<dbReference type="Pfam" id="PF09447">
    <property type="entry name" value="Cnl2_NKP2"/>
    <property type="match status" value="1"/>
</dbReference>
<keyword evidence="1" id="KW-0175">Coiled coil</keyword>
<feature type="coiled-coil region" evidence="1">
    <location>
        <begin position="116"/>
        <end position="143"/>
    </location>
</feature>
<name>A0AAD9M657_9PEZI</name>
<organism evidence="2 3">
    <name type="scientific">Phyllachora maydis</name>
    <dbReference type="NCBI Taxonomy" id="1825666"/>
    <lineage>
        <taxon>Eukaryota</taxon>
        <taxon>Fungi</taxon>
        <taxon>Dikarya</taxon>
        <taxon>Ascomycota</taxon>
        <taxon>Pezizomycotina</taxon>
        <taxon>Sordariomycetes</taxon>
        <taxon>Sordariomycetidae</taxon>
        <taxon>Phyllachorales</taxon>
        <taxon>Phyllachoraceae</taxon>
        <taxon>Phyllachora</taxon>
    </lineage>
</organism>
<dbReference type="PANTHER" id="PTHR28064">
    <property type="entry name" value="INNER KINETOCHORE SUBUNIT NKP2"/>
    <property type="match status" value="1"/>
</dbReference>
<evidence type="ECO:0000313" key="3">
    <source>
        <dbReference type="Proteomes" id="UP001217918"/>
    </source>
</evidence>
<protein>
    <submittedName>
        <fullName evidence="2">Uncharacterized protein</fullName>
    </submittedName>
</protein>
<evidence type="ECO:0000313" key="2">
    <source>
        <dbReference type="EMBL" id="KAK2066449.1"/>
    </source>
</evidence>
<dbReference type="GO" id="GO:0031511">
    <property type="term" value="C:Mis6-Sim4 complex"/>
    <property type="evidence" value="ECO:0007669"/>
    <property type="project" value="TreeGrafter"/>
</dbReference>
<comment type="caution">
    <text evidence="2">The sequence shown here is derived from an EMBL/GenBank/DDBJ whole genome shotgun (WGS) entry which is preliminary data.</text>
</comment>
<dbReference type="EMBL" id="JAQQPM010000001">
    <property type="protein sequence ID" value="KAK2066449.1"/>
    <property type="molecule type" value="Genomic_DNA"/>
</dbReference>
<dbReference type="GO" id="GO:0007059">
    <property type="term" value="P:chromosome segregation"/>
    <property type="evidence" value="ECO:0007669"/>
    <property type="project" value="TreeGrafter"/>
</dbReference>
<keyword evidence="3" id="KW-1185">Reference proteome</keyword>